<dbReference type="EMBL" id="CP104558">
    <property type="protein sequence ID" value="UXH46398.1"/>
    <property type="molecule type" value="Genomic_DNA"/>
</dbReference>
<gene>
    <name evidence="1" type="ORF">N5C46_10260</name>
</gene>
<dbReference type="Proteomes" id="UP001064027">
    <property type="component" value="Chromosome"/>
</dbReference>
<name>A0ACD4CCS7_9BACI</name>
<evidence type="ECO:0000313" key="1">
    <source>
        <dbReference type="EMBL" id="UXH46398.1"/>
    </source>
</evidence>
<keyword evidence="2" id="KW-1185">Reference proteome</keyword>
<proteinExistence type="predicted"/>
<protein>
    <submittedName>
        <fullName evidence="1">Alpha/beta hydrolase</fullName>
    </submittedName>
</protein>
<reference evidence="1" key="1">
    <citation type="submission" date="2022-09" db="EMBL/GenBank/DDBJ databases">
        <title>Complete genome sequence of Rossellomorea vietnamensis strain RL-WG62, a newly isolated PGPR with the potential for plant salinity stress alleviation.</title>
        <authorList>
            <person name="Ren L."/>
            <person name="Wang G."/>
            <person name="Hu H."/>
        </authorList>
    </citation>
    <scope>NUCLEOTIDE SEQUENCE</scope>
    <source>
        <strain evidence="1">RL-WG62</strain>
    </source>
</reference>
<keyword evidence="1" id="KW-0378">Hydrolase</keyword>
<evidence type="ECO:0000313" key="2">
    <source>
        <dbReference type="Proteomes" id="UP001064027"/>
    </source>
</evidence>
<accession>A0ACD4CCS7</accession>
<sequence length="308" mass="34501">MFPMIIAKLLRLYSNQSKNPPMIPQQKVKMKKDMFVETSVGPTSISFYYPFTAKQKRLPVYINFHGGAFIMNDKELDDPYCRYLSNQAECVVLNVEYGKAPEYPFPKAIEQGYEIIQWMKGRAEELGIDAEKVMVGGQSSGANIAAALCLYLEEKGEEQPLLQVLSCPMLDFVTPHAEKPEPGWWRSRFPGVAHFIHMCYLPVKEQAGHLLASPVRAEVNGRLASALILIAESDAFRPEAECYAGKLKAAGVNVQEELFRSCSHAFTHLGPKEKAEEAWQMIAGKIKAVAEAPPAKHIQRFPLKGERV</sequence>
<organism evidence="1 2">
    <name type="scientific">Rossellomorea vietnamensis</name>
    <dbReference type="NCBI Taxonomy" id="218284"/>
    <lineage>
        <taxon>Bacteria</taxon>
        <taxon>Bacillati</taxon>
        <taxon>Bacillota</taxon>
        <taxon>Bacilli</taxon>
        <taxon>Bacillales</taxon>
        <taxon>Bacillaceae</taxon>
        <taxon>Rossellomorea</taxon>
    </lineage>
</organism>